<comment type="caution">
    <text evidence="2">The sequence shown here is derived from an EMBL/GenBank/DDBJ whole genome shotgun (WGS) entry which is preliminary data.</text>
</comment>
<keyword evidence="1" id="KW-0472">Membrane</keyword>
<reference evidence="2 3" key="1">
    <citation type="submission" date="2021-11" db="EMBL/GenBank/DDBJ databases">
        <title>Black yeast isolated from Biological Soil Crust.</title>
        <authorList>
            <person name="Kurbessoian T."/>
        </authorList>
    </citation>
    <scope>NUCLEOTIDE SEQUENCE [LARGE SCALE GENOMIC DNA]</scope>
    <source>
        <strain evidence="2 3">CCFEE 5522</strain>
    </source>
</reference>
<feature type="transmembrane region" description="Helical" evidence="1">
    <location>
        <begin position="237"/>
        <end position="260"/>
    </location>
</feature>
<name>A0AAV9JXJ1_9PEZI</name>
<keyword evidence="3" id="KW-1185">Reference proteome</keyword>
<keyword evidence="1" id="KW-1133">Transmembrane helix</keyword>
<protein>
    <submittedName>
        <fullName evidence="2">Uncharacterized protein</fullName>
    </submittedName>
</protein>
<evidence type="ECO:0000313" key="2">
    <source>
        <dbReference type="EMBL" id="KAK4549853.1"/>
    </source>
</evidence>
<dbReference type="Proteomes" id="UP001324427">
    <property type="component" value="Unassembled WGS sequence"/>
</dbReference>
<evidence type="ECO:0000313" key="3">
    <source>
        <dbReference type="Proteomes" id="UP001324427"/>
    </source>
</evidence>
<dbReference type="AlphaFoldDB" id="A0AAV9JXJ1"/>
<evidence type="ECO:0000256" key="1">
    <source>
        <dbReference type="SAM" id="Phobius"/>
    </source>
</evidence>
<gene>
    <name evidence="2" type="ORF">LTR36_005154</name>
</gene>
<organism evidence="2 3">
    <name type="scientific">Oleoguttula mirabilis</name>
    <dbReference type="NCBI Taxonomy" id="1507867"/>
    <lineage>
        <taxon>Eukaryota</taxon>
        <taxon>Fungi</taxon>
        <taxon>Dikarya</taxon>
        <taxon>Ascomycota</taxon>
        <taxon>Pezizomycotina</taxon>
        <taxon>Dothideomycetes</taxon>
        <taxon>Dothideomycetidae</taxon>
        <taxon>Mycosphaerellales</taxon>
        <taxon>Teratosphaeriaceae</taxon>
        <taxon>Oleoguttula</taxon>
    </lineage>
</organism>
<accession>A0AAV9JXJ1</accession>
<proteinExistence type="predicted"/>
<keyword evidence="1" id="KW-0812">Transmembrane</keyword>
<dbReference type="EMBL" id="JAVFHQ010000003">
    <property type="protein sequence ID" value="KAK4549853.1"/>
    <property type="molecule type" value="Genomic_DNA"/>
</dbReference>
<sequence>MCSYSDYVTAVDASPDPYIFTTTLTNDAIVAYATTTYYVTGADPIGAGDSTTLQAGSSVTLQMAATSSVNIGVMTDIAQVSALYTSVSNNLVSACPTPTSGSTVTACASVAPVTGVSYIDDYNDLKTDGELDITVPLISVTDANVLQVLILSIAAGIAGNAQDPGNTASVAWMCDSCWDETSDDWPTANLTNVPGLMQAIFTEQTEATDGAILEQDLEVTFSLGLGADAFTCSDASLVLSGMAAIAAIVPGFGFLSFGALGSVSRFGLSVGCDASAW</sequence>